<comment type="caution">
    <text evidence="5">The sequence shown here is derived from an EMBL/GenBank/DDBJ whole genome shotgun (WGS) entry which is preliminary data.</text>
</comment>
<evidence type="ECO:0000256" key="3">
    <source>
        <dbReference type="ARBA" id="ARBA00022723"/>
    </source>
</evidence>
<evidence type="ECO:0000256" key="2">
    <source>
        <dbReference type="ARBA" id="ARBA00022679"/>
    </source>
</evidence>
<name>A0A9W7HN94_HIBTR</name>
<proteinExistence type="predicted"/>
<dbReference type="Proteomes" id="UP001165190">
    <property type="component" value="Unassembled WGS sequence"/>
</dbReference>
<dbReference type="InterPro" id="IPR042086">
    <property type="entry name" value="MeTrfase_capping"/>
</dbReference>
<dbReference type="Pfam" id="PF03492">
    <property type="entry name" value="Methyltransf_7"/>
    <property type="match status" value="1"/>
</dbReference>
<keyword evidence="1 5" id="KW-0489">Methyltransferase</keyword>
<dbReference type="OrthoDB" id="1523883at2759"/>
<keyword evidence="6" id="KW-1185">Reference proteome</keyword>
<dbReference type="GO" id="GO:0046872">
    <property type="term" value="F:metal ion binding"/>
    <property type="evidence" value="ECO:0007669"/>
    <property type="project" value="UniProtKB-KW"/>
</dbReference>
<dbReference type="PANTHER" id="PTHR31009">
    <property type="entry name" value="S-ADENOSYL-L-METHIONINE:CARBOXYL METHYLTRANSFERASE FAMILY PROTEIN"/>
    <property type="match status" value="1"/>
</dbReference>
<keyword evidence="3" id="KW-0479">Metal-binding</keyword>
<evidence type="ECO:0000313" key="6">
    <source>
        <dbReference type="Proteomes" id="UP001165190"/>
    </source>
</evidence>
<dbReference type="Gene3D" id="3.40.50.150">
    <property type="entry name" value="Vaccinia Virus protein VP39"/>
    <property type="match status" value="1"/>
</dbReference>
<dbReference type="Gene3D" id="1.10.1200.270">
    <property type="entry name" value="Methyltransferase, alpha-helical capping domain"/>
    <property type="match status" value="1"/>
</dbReference>
<evidence type="ECO:0000256" key="4">
    <source>
        <dbReference type="ARBA" id="ARBA00022842"/>
    </source>
</evidence>
<protein>
    <submittedName>
        <fullName evidence="5">Jasmonic acid carboxyl methyltransferase</fullName>
    </submittedName>
</protein>
<evidence type="ECO:0000313" key="5">
    <source>
        <dbReference type="EMBL" id="GMI80544.1"/>
    </source>
</evidence>
<accession>A0A9W7HN94</accession>
<keyword evidence="2" id="KW-0808">Transferase</keyword>
<dbReference type="InterPro" id="IPR029063">
    <property type="entry name" value="SAM-dependent_MTases_sf"/>
</dbReference>
<dbReference type="InterPro" id="IPR005299">
    <property type="entry name" value="MeTrfase_7"/>
</dbReference>
<dbReference type="GO" id="GO:0032259">
    <property type="term" value="P:methylation"/>
    <property type="evidence" value="ECO:0007669"/>
    <property type="project" value="UniProtKB-KW"/>
</dbReference>
<dbReference type="AlphaFoldDB" id="A0A9W7HN94"/>
<dbReference type="SUPFAM" id="SSF53335">
    <property type="entry name" value="S-adenosyl-L-methionine-dependent methyltransferases"/>
    <property type="match status" value="1"/>
</dbReference>
<gene>
    <name evidence="5" type="ORF">HRI_001723700</name>
</gene>
<dbReference type="EMBL" id="BSYR01000017">
    <property type="protein sequence ID" value="GMI80544.1"/>
    <property type="molecule type" value="Genomic_DNA"/>
</dbReference>
<evidence type="ECO:0000256" key="1">
    <source>
        <dbReference type="ARBA" id="ARBA00022603"/>
    </source>
</evidence>
<keyword evidence="4" id="KW-0460">Magnesium</keyword>
<sequence length="372" mass="41362">MKVEQVLHMKGGVGKDGYGNNSSHQRTVISMVKPLLAESIIELYSAMPSAECLKIADLGCSAGPNTLLVVSEIIDIIDETCQRLKRTPPCLQAFLNDLAGNDFNAIFTCSLPSFYESLEKEKGTKFGNNCFVAGVPGSFYGRLFPPSSLHFVHSSYAIMWISKAPTELVTKTGTSLNKGNICVAKTSPPAVFEAYLEQFQRDFAVFLRCRADEVVPGGRMLLTTMGSIKSNDPLTIWEFVGLKLNEMVVEGLIENEKLESFDLPYYAASGEELRSVIEAEGSFELQKPEAFNMDWDDYIKKADGDRVLDKAARAAIIARDIRAVGEPILASHFGEDIMDDLFRRFEQDVLDYMKAHKCQYINIVMSLTKKDI</sequence>
<reference evidence="5" key="1">
    <citation type="submission" date="2023-05" db="EMBL/GenBank/DDBJ databases">
        <title>Genome and transcriptome analyses reveal genes involved in the formation of fine ridges on petal epidermal cells in Hibiscus trionum.</title>
        <authorList>
            <person name="Koshimizu S."/>
            <person name="Masuda S."/>
            <person name="Ishii T."/>
            <person name="Shirasu K."/>
            <person name="Hoshino A."/>
            <person name="Arita M."/>
        </authorList>
    </citation>
    <scope>NUCLEOTIDE SEQUENCE</scope>
    <source>
        <strain evidence="5">Hamamatsu line</strain>
    </source>
</reference>
<organism evidence="5 6">
    <name type="scientific">Hibiscus trionum</name>
    <name type="common">Flower of an hour</name>
    <dbReference type="NCBI Taxonomy" id="183268"/>
    <lineage>
        <taxon>Eukaryota</taxon>
        <taxon>Viridiplantae</taxon>
        <taxon>Streptophyta</taxon>
        <taxon>Embryophyta</taxon>
        <taxon>Tracheophyta</taxon>
        <taxon>Spermatophyta</taxon>
        <taxon>Magnoliopsida</taxon>
        <taxon>eudicotyledons</taxon>
        <taxon>Gunneridae</taxon>
        <taxon>Pentapetalae</taxon>
        <taxon>rosids</taxon>
        <taxon>malvids</taxon>
        <taxon>Malvales</taxon>
        <taxon>Malvaceae</taxon>
        <taxon>Malvoideae</taxon>
        <taxon>Hibiscus</taxon>
    </lineage>
</organism>
<dbReference type="GO" id="GO:0008168">
    <property type="term" value="F:methyltransferase activity"/>
    <property type="evidence" value="ECO:0007669"/>
    <property type="project" value="UniProtKB-KW"/>
</dbReference>